<keyword evidence="3" id="KW-1185">Reference proteome</keyword>
<evidence type="ECO:0000313" key="3">
    <source>
        <dbReference type="Proteomes" id="UP000664835"/>
    </source>
</evidence>
<protein>
    <recommendedName>
        <fullName evidence="4">Lipoprotein</fullName>
    </recommendedName>
</protein>
<dbReference type="Proteomes" id="UP000664835">
    <property type="component" value="Unassembled WGS sequence"/>
</dbReference>
<dbReference type="RefSeq" id="WP_208147794.1">
    <property type="nucleotide sequence ID" value="NZ_JAGETV010000003.1"/>
</dbReference>
<name>A0ABS3Q2J8_9GAMM</name>
<gene>
    <name evidence="2" type="ORF">J3998_03160</name>
</gene>
<feature type="signal peptide" evidence="1">
    <location>
        <begin position="1"/>
        <end position="23"/>
    </location>
</feature>
<accession>A0ABS3Q2J8</accession>
<evidence type="ECO:0000256" key="1">
    <source>
        <dbReference type="SAM" id="SignalP"/>
    </source>
</evidence>
<feature type="chain" id="PRO_5045363420" description="Lipoprotein" evidence="1">
    <location>
        <begin position="24"/>
        <end position="138"/>
    </location>
</feature>
<sequence length="138" mass="16658">MNLLNLRNALIAALFGSAFLLNGCVVQHRTVVQTPPHHHDYYDYRFSNDDNYRLYDYYHPRHSSKYKKGYKRVPPGHYKRPYRLHEPLPPQVRYQRLPRDVEVRLPRIPDDLIRVRIGGDILLMHRKTRVIYDILFDF</sequence>
<organism evidence="2 3">
    <name type="scientific">Thiomicrorhabdus marina</name>
    <dbReference type="NCBI Taxonomy" id="2818442"/>
    <lineage>
        <taxon>Bacteria</taxon>
        <taxon>Pseudomonadati</taxon>
        <taxon>Pseudomonadota</taxon>
        <taxon>Gammaproteobacteria</taxon>
        <taxon>Thiotrichales</taxon>
        <taxon>Piscirickettsiaceae</taxon>
        <taxon>Thiomicrorhabdus</taxon>
    </lineage>
</organism>
<keyword evidence="1" id="KW-0732">Signal</keyword>
<dbReference type="EMBL" id="JAGETV010000003">
    <property type="protein sequence ID" value="MBO1926564.1"/>
    <property type="molecule type" value="Genomic_DNA"/>
</dbReference>
<evidence type="ECO:0000313" key="2">
    <source>
        <dbReference type="EMBL" id="MBO1926564.1"/>
    </source>
</evidence>
<dbReference type="Gene3D" id="3.10.450.160">
    <property type="entry name" value="inner membrane protein cigr"/>
    <property type="match status" value="1"/>
</dbReference>
<comment type="caution">
    <text evidence="2">The sequence shown here is derived from an EMBL/GenBank/DDBJ whole genome shotgun (WGS) entry which is preliminary data.</text>
</comment>
<reference evidence="2 3" key="1">
    <citation type="submission" date="2021-03" db="EMBL/GenBank/DDBJ databases">
        <title>Thiomicrorhabdus sp.nov.,novel sulfur-oxidizing bacteria isolated from coastal sediment.</title>
        <authorList>
            <person name="Liu X."/>
        </authorList>
    </citation>
    <scope>NUCLEOTIDE SEQUENCE [LARGE SCALE GENOMIC DNA]</scope>
    <source>
        <strain evidence="2 3">6S2-11</strain>
    </source>
</reference>
<evidence type="ECO:0008006" key="4">
    <source>
        <dbReference type="Google" id="ProtNLM"/>
    </source>
</evidence>
<proteinExistence type="predicted"/>